<dbReference type="FunFam" id="3.40.50.1360:FF:000003">
    <property type="entry name" value="Glucosamine-6-phosphate deaminase"/>
    <property type="match status" value="1"/>
</dbReference>
<dbReference type="InterPro" id="IPR037171">
    <property type="entry name" value="NagB/RpiA_transferase-like"/>
</dbReference>
<dbReference type="UniPathway" id="UPA00629">
    <property type="reaction ID" value="UER00684"/>
</dbReference>
<dbReference type="NCBIfam" id="TIGR00502">
    <property type="entry name" value="nagB"/>
    <property type="match status" value="1"/>
</dbReference>
<gene>
    <name evidence="4 6" type="primary">nagB</name>
    <name evidence="6" type="ORF">C7B45_01475</name>
</gene>
<feature type="active site" description="Proton acceptor; for enolization step" evidence="4">
    <location>
        <position position="66"/>
    </location>
</feature>
<feature type="active site" description="For ring-opening step" evidence="4">
    <location>
        <position position="141"/>
    </location>
</feature>
<comment type="pathway">
    <text evidence="4">Amino-sugar metabolism; N-acetylneuraminate degradation; D-fructose 6-phosphate from N-acetylneuraminate: step 5/5.</text>
</comment>
<evidence type="ECO:0000256" key="3">
    <source>
        <dbReference type="ARBA" id="ARBA00023277"/>
    </source>
</evidence>
<keyword evidence="2 4" id="KW-0378">Hydrolase</keyword>
<dbReference type="PANTHER" id="PTHR11280">
    <property type="entry name" value="GLUCOSAMINE-6-PHOSPHATE ISOMERASE"/>
    <property type="match status" value="1"/>
</dbReference>
<reference evidence="6 7" key="1">
    <citation type="journal article" date="2014" name="BMC Genomics">
        <title>Comparison of environmental and isolate Sulfobacillus genomes reveals diverse carbon, sulfur, nitrogen, and hydrogen metabolisms.</title>
        <authorList>
            <person name="Justice N.B."/>
            <person name="Norman A."/>
            <person name="Brown C.T."/>
            <person name="Singh A."/>
            <person name="Thomas B.C."/>
            <person name="Banfield J.F."/>
        </authorList>
    </citation>
    <scope>NUCLEOTIDE SEQUENCE [LARGE SCALE GENOMIC DNA]</scope>
    <source>
        <strain evidence="6">AMDSBA3</strain>
    </source>
</reference>
<dbReference type="GO" id="GO:0019262">
    <property type="term" value="P:N-acetylneuraminate catabolic process"/>
    <property type="evidence" value="ECO:0007669"/>
    <property type="project" value="UniProtKB-UniRule"/>
</dbReference>
<dbReference type="GO" id="GO:0006046">
    <property type="term" value="P:N-acetylglucosamine catabolic process"/>
    <property type="evidence" value="ECO:0007669"/>
    <property type="project" value="UniProtKB-UniRule"/>
</dbReference>
<proteinExistence type="inferred from homology"/>
<dbReference type="CDD" id="cd01399">
    <property type="entry name" value="GlcN6P_deaminase"/>
    <property type="match status" value="1"/>
</dbReference>
<accession>A0A2T2WP31</accession>
<name>A0A2T2WP31_9FIRM</name>
<dbReference type="EMBL" id="PXYV01000002">
    <property type="protein sequence ID" value="PSR23984.1"/>
    <property type="molecule type" value="Genomic_DNA"/>
</dbReference>
<evidence type="ECO:0000256" key="4">
    <source>
        <dbReference type="HAMAP-Rule" id="MF_01241"/>
    </source>
</evidence>
<dbReference type="InterPro" id="IPR006148">
    <property type="entry name" value="Glc/Gal-6P_isomerase"/>
</dbReference>
<evidence type="ECO:0000313" key="6">
    <source>
        <dbReference type="EMBL" id="PSR23984.1"/>
    </source>
</evidence>
<evidence type="ECO:0000256" key="2">
    <source>
        <dbReference type="ARBA" id="ARBA00022801"/>
    </source>
</evidence>
<dbReference type="HAMAP" id="MF_01241">
    <property type="entry name" value="GlcN6P_deamin"/>
    <property type="match status" value="1"/>
</dbReference>
<dbReference type="InterPro" id="IPR004547">
    <property type="entry name" value="Glucosamine6P_isomerase"/>
</dbReference>
<dbReference type="PANTHER" id="PTHR11280:SF5">
    <property type="entry name" value="GLUCOSAMINE-6-PHOSPHATE ISOMERASE"/>
    <property type="match status" value="1"/>
</dbReference>
<dbReference type="Gene3D" id="3.40.50.1360">
    <property type="match status" value="1"/>
</dbReference>
<dbReference type="GO" id="GO:0004342">
    <property type="term" value="F:glucosamine-6-phosphate deaminase activity"/>
    <property type="evidence" value="ECO:0007669"/>
    <property type="project" value="UniProtKB-UniRule"/>
</dbReference>
<comment type="catalytic activity">
    <reaction evidence="1 4">
        <text>alpha-D-glucosamine 6-phosphate + H2O = beta-D-fructose 6-phosphate + NH4(+)</text>
        <dbReference type="Rhea" id="RHEA:12172"/>
        <dbReference type="ChEBI" id="CHEBI:15377"/>
        <dbReference type="ChEBI" id="CHEBI:28938"/>
        <dbReference type="ChEBI" id="CHEBI:57634"/>
        <dbReference type="ChEBI" id="CHEBI:75989"/>
        <dbReference type="EC" id="3.5.99.6"/>
    </reaction>
</comment>
<dbReference type="EC" id="3.5.99.6" evidence="4"/>
<comment type="caution">
    <text evidence="4">Lacks conserved residue(s) required for the propagation of feature annotation.</text>
</comment>
<keyword evidence="3 4" id="KW-0119">Carbohydrate metabolism</keyword>
<dbReference type="GO" id="GO:0005737">
    <property type="term" value="C:cytoplasm"/>
    <property type="evidence" value="ECO:0007669"/>
    <property type="project" value="TreeGrafter"/>
</dbReference>
<evidence type="ECO:0000256" key="1">
    <source>
        <dbReference type="ARBA" id="ARBA00000644"/>
    </source>
</evidence>
<organism evidence="6 7">
    <name type="scientific">Sulfobacillus acidophilus</name>
    <dbReference type="NCBI Taxonomy" id="53633"/>
    <lineage>
        <taxon>Bacteria</taxon>
        <taxon>Bacillati</taxon>
        <taxon>Bacillota</taxon>
        <taxon>Clostridia</taxon>
        <taxon>Eubacteriales</taxon>
        <taxon>Clostridiales Family XVII. Incertae Sedis</taxon>
        <taxon>Sulfobacillus</taxon>
    </lineage>
</organism>
<feature type="active site" description="For ring-opening step" evidence="4">
    <location>
        <position position="134"/>
    </location>
</feature>
<comment type="caution">
    <text evidence="6">The sequence shown here is derived from an EMBL/GenBank/DDBJ whole genome shotgun (WGS) entry which is preliminary data.</text>
</comment>
<sequence length="256" mass="28750">MKLRRFATQELATVYVAAMVESLITRESHPVLGLATGATPVRLYDRLVEFHQQGLSFAHVTTINLDEYVGLPATHPQSYRRFMHEHLFDRIDIPLAQTYVPDGMAINIDDECERYDAVLDTYPIDLQILGIGRNGHIGFNEPDISLKTRTHVIDLTEDTIKANARFFPDVNRVPTRAITMGIQSILQAKAIILMAFGSDKADAVRRALSGEVSTEVPASFLQMHPNVTFVLDEEAAQQLQTGQLLQASEWSRPHPW</sequence>
<dbReference type="GO" id="GO:0042802">
    <property type="term" value="F:identical protein binding"/>
    <property type="evidence" value="ECO:0007669"/>
    <property type="project" value="TreeGrafter"/>
</dbReference>
<feature type="active site" description="Proton acceptor; for ring-opening step" evidence="4">
    <location>
        <position position="136"/>
    </location>
</feature>
<dbReference type="GO" id="GO:0005975">
    <property type="term" value="P:carbohydrate metabolic process"/>
    <property type="evidence" value="ECO:0007669"/>
    <property type="project" value="InterPro"/>
</dbReference>
<dbReference type="Pfam" id="PF01182">
    <property type="entry name" value="Glucosamine_iso"/>
    <property type="match status" value="1"/>
</dbReference>
<protein>
    <recommendedName>
        <fullName evidence="4">Glucosamine-6-phosphate deaminase</fullName>
        <ecNumber evidence="4">3.5.99.6</ecNumber>
    </recommendedName>
    <alternativeName>
        <fullName evidence="4">GlcN6P deaminase</fullName>
        <shortName evidence="4">GNPDA</shortName>
    </alternativeName>
    <alternativeName>
        <fullName evidence="4">Glucosamine-6-phosphate isomerase</fullName>
    </alternativeName>
</protein>
<dbReference type="SUPFAM" id="SSF100950">
    <property type="entry name" value="NagB/RpiA/CoA transferase-like"/>
    <property type="match status" value="1"/>
</dbReference>
<comment type="similarity">
    <text evidence="4">Belongs to the glucosamine/galactosamine-6-phosphate isomerase family. NagB subfamily.</text>
</comment>
<comment type="function">
    <text evidence="4">Catalyzes the reversible isomerization-deamination of glucosamine 6-phosphate (GlcN6P) to form fructose 6-phosphate (Fru6P) and ammonium ion.</text>
</comment>
<evidence type="ECO:0000259" key="5">
    <source>
        <dbReference type="Pfam" id="PF01182"/>
    </source>
</evidence>
<dbReference type="Proteomes" id="UP000241848">
    <property type="component" value="Unassembled WGS sequence"/>
</dbReference>
<dbReference type="AlphaFoldDB" id="A0A2T2WP31"/>
<feature type="domain" description="Glucosamine/galactosamine-6-phosphate isomerase" evidence="5">
    <location>
        <begin position="13"/>
        <end position="223"/>
    </location>
</feature>
<evidence type="ECO:0000313" key="7">
    <source>
        <dbReference type="Proteomes" id="UP000241848"/>
    </source>
</evidence>
<dbReference type="GO" id="GO:0006043">
    <property type="term" value="P:glucosamine catabolic process"/>
    <property type="evidence" value="ECO:0007669"/>
    <property type="project" value="TreeGrafter"/>
</dbReference>